<feature type="compositionally biased region" description="Basic and acidic residues" evidence="1">
    <location>
        <begin position="222"/>
        <end position="231"/>
    </location>
</feature>
<evidence type="ECO:0000313" key="2">
    <source>
        <dbReference type="EMBL" id="CAI9160962.1"/>
    </source>
</evidence>
<organism evidence="2 3">
    <name type="scientific">Rangifer tarandus platyrhynchus</name>
    <name type="common">Svalbard reindeer</name>
    <dbReference type="NCBI Taxonomy" id="3082113"/>
    <lineage>
        <taxon>Eukaryota</taxon>
        <taxon>Metazoa</taxon>
        <taxon>Chordata</taxon>
        <taxon>Craniata</taxon>
        <taxon>Vertebrata</taxon>
        <taxon>Euteleostomi</taxon>
        <taxon>Mammalia</taxon>
        <taxon>Eutheria</taxon>
        <taxon>Laurasiatheria</taxon>
        <taxon>Artiodactyla</taxon>
        <taxon>Ruminantia</taxon>
        <taxon>Pecora</taxon>
        <taxon>Cervidae</taxon>
        <taxon>Odocoileinae</taxon>
        <taxon>Rangifer</taxon>
    </lineage>
</organism>
<proteinExistence type="predicted"/>
<feature type="compositionally biased region" description="Basic and acidic residues" evidence="1">
    <location>
        <begin position="66"/>
        <end position="87"/>
    </location>
</feature>
<reference evidence="2" key="1">
    <citation type="submission" date="2023-04" db="EMBL/GenBank/DDBJ databases">
        <authorList>
            <consortium name="ELIXIR-Norway"/>
        </authorList>
    </citation>
    <scope>NUCLEOTIDE SEQUENCE [LARGE SCALE GENOMIC DNA]</scope>
</reference>
<evidence type="ECO:0000256" key="1">
    <source>
        <dbReference type="SAM" id="MobiDB-lite"/>
    </source>
</evidence>
<protein>
    <submittedName>
        <fullName evidence="2">Uncharacterized protein</fullName>
    </submittedName>
</protein>
<dbReference type="Proteomes" id="UP001176941">
    <property type="component" value="Chromosome 2"/>
</dbReference>
<feature type="region of interest" description="Disordered" evidence="1">
    <location>
        <begin position="34"/>
        <end position="100"/>
    </location>
</feature>
<feature type="compositionally biased region" description="Low complexity" evidence="1">
    <location>
        <begin position="90"/>
        <end position="100"/>
    </location>
</feature>
<name>A0ABN8YK62_RANTA</name>
<dbReference type="EMBL" id="OX459938">
    <property type="protein sequence ID" value="CAI9160962.1"/>
    <property type="molecule type" value="Genomic_DNA"/>
</dbReference>
<feature type="region of interest" description="Disordered" evidence="1">
    <location>
        <begin position="222"/>
        <end position="241"/>
    </location>
</feature>
<evidence type="ECO:0000313" key="3">
    <source>
        <dbReference type="Proteomes" id="UP001176941"/>
    </source>
</evidence>
<accession>A0ABN8YK62</accession>
<sequence>MRVGGRLLLQHHVSPGLRVDGLGGRLLLSPGASCSQGALGHHGREAHPGLSRGQPRAGSCLGKGRSCRERRNGEHRLSRLQWEKEPGRPSASEKSSLSAALGQLRASTPAHPLAAPRSGWSQVPAPASCPLGPPPAPGPIAALGVSTRASSVCTAVRLPGGLGCSLPRPPWLRPPHGLHAPSASLESRCDCPLPAPECHVAGLCPPCSPPVQTASCGAMLDKTPHEKEEGGSPRLTPGSFPETGPPFWELGVDTAPGSELSKIASAAPACMCGASCERGSCRGAGVASEPPDLCPPWCLRLRHQGTRGRPAQSLAWTHLGPAWGPGLAASVTRQLCACLSEPPSGAAWEKLRASCMAGPMRAD</sequence>
<keyword evidence="3" id="KW-1185">Reference proteome</keyword>
<gene>
    <name evidence="2" type="ORF">MRATA1EN1_LOCUS9924</name>
</gene>